<evidence type="ECO:0000313" key="1">
    <source>
        <dbReference type="EMBL" id="SHM49410.1"/>
    </source>
</evidence>
<dbReference type="InterPro" id="IPR025930">
    <property type="entry name" value="NETI"/>
</dbReference>
<dbReference type="Proteomes" id="UP000184206">
    <property type="component" value="Unassembled WGS sequence"/>
</dbReference>
<dbReference type="RefSeq" id="WP_245772811.1">
    <property type="nucleotide sequence ID" value="NZ_FRCF01000012.1"/>
</dbReference>
<proteinExistence type="predicted"/>
<evidence type="ECO:0000313" key="2">
    <source>
        <dbReference type="Proteomes" id="UP000184206"/>
    </source>
</evidence>
<accession>A0A1M7J8J3</accession>
<gene>
    <name evidence="1" type="ORF">SAMN02745189_02255</name>
</gene>
<dbReference type="Pfam" id="PF14044">
    <property type="entry name" value="NETI"/>
    <property type="match status" value="1"/>
</dbReference>
<organism evidence="1 2">
    <name type="scientific">Lacicoccus alkaliphilus DSM 16010</name>
    <dbReference type="NCBI Taxonomy" id="1123231"/>
    <lineage>
        <taxon>Bacteria</taxon>
        <taxon>Bacillati</taxon>
        <taxon>Bacillota</taxon>
        <taxon>Bacilli</taxon>
        <taxon>Bacillales</taxon>
        <taxon>Salinicoccaceae</taxon>
        <taxon>Lacicoccus</taxon>
    </lineage>
</organism>
<name>A0A1M7J8J3_9BACL</name>
<dbReference type="STRING" id="1123231.SAMN02745189_02255"/>
<reference evidence="1 2" key="1">
    <citation type="submission" date="2016-11" db="EMBL/GenBank/DDBJ databases">
        <authorList>
            <person name="Jaros S."/>
            <person name="Januszkiewicz K."/>
            <person name="Wedrychowicz H."/>
        </authorList>
    </citation>
    <scope>NUCLEOTIDE SEQUENCE [LARGE SCALE GENOMIC DNA]</scope>
    <source>
        <strain evidence="1 2">DSM 16010</strain>
    </source>
</reference>
<dbReference type="EMBL" id="FRCF01000012">
    <property type="protein sequence ID" value="SHM49410.1"/>
    <property type="molecule type" value="Genomic_DNA"/>
</dbReference>
<protein>
    <submittedName>
        <fullName evidence="1">NETI protein</fullName>
    </submittedName>
</protein>
<sequence>MTKPMKKKKFKVEKNETVKDCLERMRGEGYTPVRRHEVPVFKEEGGKPVVSHQEIQFEGRKME</sequence>
<dbReference type="AlphaFoldDB" id="A0A1M7J8J3"/>
<keyword evidence="2" id="KW-1185">Reference proteome</keyword>